<dbReference type="RefSeq" id="WP_116412840.1">
    <property type="nucleotide sequence ID" value="NZ_NBXB01000043.1"/>
</dbReference>
<dbReference type="Proteomes" id="UP000256541">
    <property type="component" value="Unassembled WGS sequence"/>
</dbReference>
<reference evidence="1 2" key="1">
    <citation type="submission" date="2017-04" db="EMBL/GenBank/DDBJ databases">
        <title>Comparative genome analysis of Subtercola boreus.</title>
        <authorList>
            <person name="Cho Y.-J."/>
            <person name="Cho A."/>
            <person name="Kim O.-S."/>
            <person name="Lee J.-I."/>
        </authorList>
    </citation>
    <scope>NUCLEOTIDE SEQUENCE [LARGE SCALE GENOMIC DNA]</scope>
    <source>
        <strain evidence="1 2">P27479</strain>
    </source>
</reference>
<gene>
    <name evidence="1" type="ORF">B7R22_16640</name>
</gene>
<protein>
    <submittedName>
        <fullName evidence="1">Uncharacterized protein</fullName>
    </submittedName>
</protein>
<name>A0A3E0VRK4_9MICO</name>
<accession>A0A3E0VRK4</accession>
<evidence type="ECO:0000313" key="1">
    <source>
        <dbReference type="EMBL" id="RFA12255.1"/>
    </source>
</evidence>
<dbReference type="OrthoDB" id="6088159at2"/>
<comment type="caution">
    <text evidence="1">The sequence shown here is derived from an EMBL/GenBank/DDBJ whole genome shotgun (WGS) entry which is preliminary data.</text>
</comment>
<proteinExistence type="predicted"/>
<dbReference type="EMBL" id="NBXB01000043">
    <property type="protein sequence ID" value="RFA12255.1"/>
    <property type="molecule type" value="Genomic_DNA"/>
</dbReference>
<organism evidence="1 2">
    <name type="scientific">Subtercola boreus</name>
    <dbReference type="NCBI Taxonomy" id="120213"/>
    <lineage>
        <taxon>Bacteria</taxon>
        <taxon>Bacillati</taxon>
        <taxon>Actinomycetota</taxon>
        <taxon>Actinomycetes</taxon>
        <taxon>Micrococcales</taxon>
        <taxon>Microbacteriaceae</taxon>
        <taxon>Subtercola</taxon>
    </lineage>
</organism>
<dbReference type="AlphaFoldDB" id="A0A3E0VRK4"/>
<sequence>MIVRERPNLRTSLNINVVFHLPGSILTPEFVGARTGSYRKADDALMVQVALPWEPPEHMNEYLRGKLELALDETDPWITRRKKSQYDLSALREFVRTLPLEDPPARL</sequence>
<evidence type="ECO:0000313" key="2">
    <source>
        <dbReference type="Proteomes" id="UP000256541"/>
    </source>
</evidence>